<dbReference type="InParanoid" id="A0A1Y2B810"/>
<gene>
    <name evidence="2" type="ORF">BCR39DRAFT_155452</name>
</gene>
<evidence type="ECO:0000313" key="3">
    <source>
        <dbReference type="Proteomes" id="UP000193986"/>
    </source>
</evidence>
<accession>A0A1Y2B810</accession>
<dbReference type="EMBL" id="MCFC01000021">
    <property type="protein sequence ID" value="ORY30245.1"/>
    <property type="molecule type" value="Genomic_DNA"/>
</dbReference>
<dbReference type="Proteomes" id="UP000193986">
    <property type="component" value="Unassembled WGS sequence"/>
</dbReference>
<evidence type="ECO:0000313" key="2">
    <source>
        <dbReference type="EMBL" id="ORY30245.1"/>
    </source>
</evidence>
<sequence length="240" mass="24791">MVQGRRRRVGENVGHGHRQERSLGSVKPSMHTSPGASHIATSRLPLPLAIPIVSPHNSSSDFTLSSFFLALSFASSWGPNRNTPSSPPGFLSSNPQKDLSMGYSSALPGRRLGQGPKARKGGRGGFGGFDGGGGKGGGGEACCCRNPHGGFSGLAGGMPRCLKTGSPSISRMRGNGLAGRRIASSSALLSSSRSAFSRSFISSSSSESLADGSFSLRRRRLSFRSSNGEPIRTVLPSSGG</sequence>
<comment type="caution">
    <text evidence="2">The sequence shown here is derived from an EMBL/GenBank/DDBJ whole genome shotgun (WGS) entry which is preliminary data.</text>
</comment>
<protein>
    <submittedName>
        <fullName evidence="2">Uncharacterized protein</fullName>
    </submittedName>
</protein>
<evidence type="ECO:0000256" key="1">
    <source>
        <dbReference type="SAM" id="MobiDB-lite"/>
    </source>
</evidence>
<reference evidence="2 3" key="1">
    <citation type="submission" date="2016-07" db="EMBL/GenBank/DDBJ databases">
        <title>Pervasive Adenine N6-methylation of Active Genes in Fungi.</title>
        <authorList>
            <consortium name="DOE Joint Genome Institute"/>
            <person name="Mondo S.J."/>
            <person name="Dannebaum R.O."/>
            <person name="Kuo R.C."/>
            <person name="Labutti K."/>
            <person name="Haridas S."/>
            <person name="Kuo A."/>
            <person name="Salamov A."/>
            <person name="Ahrendt S.R."/>
            <person name="Lipzen A."/>
            <person name="Sullivan W."/>
            <person name="Andreopoulos W.B."/>
            <person name="Clum A."/>
            <person name="Lindquist E."/>
            <person name="Daum C."/>
            <person name="Ramamoorthy G.K."/>
            <person name="Gryganskyi A."/>
            <person name="Culley D."/>
            <person name="Magnuson J.K."/>
            <person name="James T.Y."/>
            <person name="O'Malley M.A."/>
            <person name="Stajich J.E."/>
            <person name="Spatafora J.W."/>
            <person name="Visel A."/>
            <person name="Grigoriev I.V."/>
        </authorList>
    </citation>
    <scope>NUCLEOTIDE SEQUENCE [LARGE SCALE GENOMIC DNA]</scope>
    <source>
        <strain evidence="2 3">68-887.2</strain>
    </source>
</reference>
<proteinExistence type="predicted"/>
<organism evidence="2 3">
    <name type="scientific">Naematelia encephala</name>
    <dbReference type="NCBI Taxonomy" id="71784"/>
    <lineage>
        <taxon>Eukaryota</taxon>
        <taxon>Fungi</taxon>
        <taxon>Dikarya</taxon>
        <taxon>Basidiomycota</taxon>
        <taxon>Agaricomycotina</taxon>
        <taxon>Tremellomycetes</taxon>
        <taxon>Tremellales</taxon>
        <taxon>Naemateliaceae</taxon>
        <taxon>Naematelia</taxon>
    </lineage>
</organism>
<dbReference type="AlphaFoldDB" id="A0A1Y2B810"/>
<keyword evidence="3" id="KW-1185">Reference proteome</keyword>
<feature type="region of interest" description="Disordered" evidence="1">
    <location>
        <begin position="1"/>
        <end position="39"/>
    </location>
</feature>
<feature type="region of interest" description="Disordered" evidence="1">
    <location>
        <begin position="107"/>
        <end position="129"/>
    </location>
</feature>
<name>A0A1Y2B810_9TREE</name>